<dbReference type="InterPro" id="IPR043917">
    <property type="entry name" value="DUF5753"/>
</dbReference>
<protein>
    <submittedName>
        <fullName evidence="2">XRE family transcriptional regulator</fullName>
    </submittedName>
</protein>
<dbReference type="InterPro" id="IPR010982">
    <property type="entry name" value="Lambda_DNA-bd_dom_sf"/>
</dbReference>
<gene>
    <name evidence="2" type="ORF">EBO15_20105</name>
</gene>
<dbReference type="RefSeq" id="WP_122195955.1">
    <property type="nucleotide sequence ID" value="NZ_JBHSKC010000017.1"/>
</dbReference>
<accession>A0A3M2LXY7</accession>
<dbReference type="AlphaFoldDB" id="A0A3M2LXY7"/>
<dbReference type="Pfam" id="PF19054">
    <property type="entry name" value="DUF5753"/>
    <property type="match status" value="1"/>
</dbReference>
<dbReference type="GO" id="GO:0003677">
    <property type="term" value="F:DNA binding"/>
    <property type="evidence" value="ECO:0007669"/>
    <property type="project" value="InterPro"/>
</dbReference>
<evidence type="ECO:0000313" key="3">
    <source>
        <dbReference type="Proteomes" id="UP000282674"/>
    </source>
</evidence>
<proteinExistence type="predicted"/>
<dbReference type="Proteomes" id="UP000282674">
    <property type="component" value="Unassembled WGS sequence"/>
</dbReference>
<reference evidence="2 3" key="1">
    <citation type="submission" date="2018-10" db="EMBL/GenBank/DDBJ databases">
        <title>Isolation from soil.</title>
        <authorList>
            <person name="Hu J."/>
        </authorList>
    </citation>
    <scope>NUCLEOTIDE SEQUENCE [LARGE SCALE GENOMIC DNA]</scope>
    <source>
        <strain evidence="2 3">NEAU-Ht49</strain>
    </source>
</reference>
<keyword evidence="3" id="KW-1185">Reference proteome</keyword>
<dbReference type="Pfam" id="PF13560">
    <property type="entry name" value="HTH_31"/>
    <property type="match status" value="1"/>
</dbReference>
<evidence type="ECO:0000259" key="1">
    <source>
        <dbReference type="Pfam" id="PF19054"/>
    </source>
</evidence>
<name>A0A3M2LXY7_9ACTN</name>
<evidence type="ECO:0000313" key="2">
    <source>
        <dbReference type="EMBL" id="RMI42311.1"/>
    </source>
</evidence>
<organism evidence="2 3">
    <name type="scientific">Actinomadura harenae</name>
    <dbReference type="NCBI Taxonomy" id="2483351"/>
    <lineage>
        <taxon>Bacteria</taxon>
        <taxon>Bacillati</taxon>
        <taxon>Actinomycetota</taxon>
        <taxon>Actinomycetes</taxon>
        <taxon>Streptosporangiales</taxon>
        <taxon>Thermomonosporaceae</taxon>
        <taxon>Actinomadura</taxon>
    </lineage>
</organism>
<feature type="domain" description="DUF5753" evidence="1">
    <location>
        <begin position="97"/>
        <end position="261"/>
    </location>
</feature>
<dbReference type="Gene3D" id="1.10.260.40">
    <property type="entry name" value="lambda repressor-like DNA-binding domains"/>
    <property type="match status" value="1"/>
</dbReference>
<dbReference type="SUPFAM" id="SSF47413">
    <property type="entry name" value="lambda repressor-like DNA-binding domains"/>
    <property type="match status" value="1"/>
</dbReference>
<dbReference type="EMBL" id="RFFG01000034">
    <property type="protein sequence ID" value="RMI42311.1"/>
    <property type="molecule type" value="Genomic_DNA"/>
</dbReference>
<comment type="caution">
    <text evidence="2">The sequence shown here is derived from an EMBL/GenBank/DDBJ whole genome shotgun (WGS) entry which is preliminary data.</text>
</comment>
<sequence length="266" mass="29303">MPPRRQRPTTEPALKAFGSQMKRYRTKAGVVQESIAARTHTSVSFVSLVETGKRPCKREFTTVVDELTGANGALLELWEDLYRDGSPVPSWFLNWSAIEGEAESLITWQHTILPGLLQTEAYARQLLTTEEAVKNRLDRQTILTRSDPPAVSLTALLSPTVLSNPVGTRETMQEQLAHLCSMAELPNITIQIVIPTGRPVAVGGAFVVATHPDLSAVAYLDTAVRGITTDARDDLSALSEVLRHLQSRALPENMSIDMIRKAHEEL</sequence>